<organism evidence="2 3">
    <name type="scientific">Phreatobacter aquaticus</name>
    <dbReference type="NCBI Taxonomy" id="2570229"/>
    <lineage>
        <taxon>Bacteria</taxon>
        <taxon>Pseudomonadati</taxon>
        <taxon>Pseudomonadota</taxon>
        <taxon>Alphaproteobacteria</taxon>
        <taxon>Hyphomicrobiales</taxon>
        <taxon>Phreatobacteraceae</taxon>
        <taxon>Phreatobacter</taxon>
    </lineage>
</organism>
<dbReference type="InterPro" id="IPR036736">
    <property type="entry name" value="ACP-like_sf"/>
</dbReference>
<evidence type="ECO:0000259" key="1">
    <source>
        <dbReference type="PROSITE" id="PS50075"/>
    </source>
</evidence>
<protein>
    <submittedName>
        <fullName evidence="2">Acyl carrier protein</fullName>
    </submittedName>
</protein>
<dbReference type="OrthoDB" id="8290899at2"/>
<reference evidence="2 3" key="1">
    <citation type="submission" date="2019-04" db="EMBL/GenBank/DDBJ databases">
        <title>Phreatobacter aquaticus sp. nov.</title>
        <authorList>
            <person name="Choi A."/>
            <person name="Baek K."/>
        </authorList>
    </citation>
    <scope>NUCLEOTIDE SEQUENCE [LARGE SCALE GENOMIC DNA]</scope>
    <source>
        <strain evidence="2 3">NMCR1094</strain>
    </source>
</reference>
<proteinExistence type="predicted"/>
<dbReference type="EMBL" id="CP039865">
    <property type="protein sequence ID" value="QCK87862.1"/>
    <property type="molecule type" value="Genomic_DNA"/>
</dbReference>
<evidence type="ECO:0000313" key="3">
    <source>
        <dbReference type="Proteomes" id="UP000298588"/>
    </source>
</evidence>
<dbReference type="PROSITE" id="PS50075">
    <property type="entry name" value="CARRIER"/>
    <property type="match status" value="1"/>
</dbReference>
<dbReference type="InterPro" id="IPR009081">
    <property type="entry name" value="PP-bd_ACP"/>
</dbReference>
<keyword evidence="3" id="KW-1185">Reference proteome</keyword>
<dbReference type="Proteomes" id="UP000298588">
    <property type="component" value="Chromosome"/>
</dbReference>
<dbReference type="KEGG" id="paqt:E8L99_19935"/>
<dbReference type="Pfam" id="PF00550">
    <property type="entry name" value="PP-binding"/>
    <property type="match status" value="1"/>
</dbReference>
<dbReference type="RefSeq" id="WP_137101190.1">
    <property type="nucleotide sequence ID" value="NZ_CP039865.1"/>
</dbReference>
<feature type="domain" description="Carrier" evidence="1">
    <location>
        <begin position="1"/>
        <end position="83"/>
    </location>
</feature>
<dbReference type="Gene3D" id="1.10.1200.10">
    <property type="entry name" value="ACP-like"/>
    <property type="match status" value="1"/>
</dbReference>
<dbReference type="AlphaFoldDB" id="A0A4D7QV69"/>
<name>A0A4D7QV69_9HYPH</name>
<accession>A0A4D7QV69</accession>
<gene>
    <name evidence="2" type="ORF">E8L99_19935</name>
</gene>
<evidence type="ECO:0000313" key="2">
    <source>
        <dbReference type="EMBL" id="QCK87862.1"/>
    </source>
</evidence>
<sequence>MPSAGDPQAAIEDFLRSRFPVFAGQVLTDETPLLTSGAIDSLGILELMTFLDERFGIELTDEHFDPANFDSLGHLARFVERARK</sequence>
<dbReference type="SUPFAM" id="SSF47336">
    <property type="entry name" value="ACP-like"/>
    <property type="match status" value="1"/>
</dbReference>